<keyword evidence="2 5" id="KW-0812">Transmembrane</keyword>
<dbReference type="PRINTS" id="PR01350">
    <property type="entry name" value="CTRFAMILY"/>
</dbReference>
<dbReference type="InterPro" id="IPR050332">
    <property type="entry name" value="GPCR_2"/>
</dbReference>
<feature type="domain" description="G-protein coupled receptors family 2 profile 2" evidence="6">
    <location>
        <begin position="44"/>
        <end position="223"/>
    </location>
</feature>
<evidence type="ECO:0000256" key="4">
    <source>
        <dbReference type="ARBA" id="ARBA00023136"/>
    </source>
</evidence>
<feature type="transmembrane region" description="Helical" evidence="5">
    <location>
        <begin position="202"/>
        <end position="224"/>
    </location>
</feature>
<dbReference type="PANTHER" id="PTHR45620:SF8">
    <property type="entry name" value="CALCITONIN RECEPTOR"/>
    <property type="match status" value="1"/>
</dbReference>
<evidence type="ECO:0000259" key="6">
    <source>
        <dbReference type="PROSITE" id="PS50261"/>
    </source>
</evidence>
<evidence type="ECO:0000313" key="7">
    <source>
        <dbReference type="EMBL" id="MED6291944.1"/>
    </source>
</evidence>
<feature type="transmembrane region" description="Helical" evidence="5">
    <location>
        <begin position="169"/>
        <end position="190"/>
    </location>
</feature>
<sequence>MNHGIRWAIKDTPDPSFKSGEKKDTFGGALEFGQHVPPYYDIISVSCKVLHFFHMYMLGCNYFWMLCEGIYLHTLIVVAVFAEEQHLHWYYLLGWGFPLVPVSIHAVARKKYFDDNCWMSVETHLLYAVHGPIVAALLVNLFFLLNIIRVLVTKLRDTHRAESNMYMKAVRATLILVPLLGIQFVIFPWRPENRLAGEVYEYVMHILMHYQGLLVATIFCFFNGEVRNDSTFRHTV</sequence>
<feature type="transmembrane region" description="Helical" evidence="5">
    <location>
        <begin position="128"/>
        <end position="148"/>
    </location>
</feature>
<dbReference type="PANTHER" id="PTHR45620">
    <property type="entry name" value="PDF RECEPTOR-LIKE PROTEIN-RELATED"/>
    <property type="match status" value="1"/>
</dbReference>
<evidence type="ECO:0000256" key="2">
    <source>
        <dbReference type="ARBA" id="ARBA00022692"/>
    </source>
</evidence>
<reference evidence="7 8" key="1">
    <citation type="submission" date="2021-06" db="EMBL/GenBank/DDBJ databases">
        <authorList>
            <person name="Palmer J.M."/>
        </authorList>
    </citation>
    <scope>NUCLEOTIDE SEQUENCE [LARGE SCALE GENOMIC DNA]</scope>
    <source>
        <strain evidence="7 8">CL_MEX2019</strain>
        <tissue evidence="7">Muscle</tissue>
    </source>
</reference>
<feature type="transmembrane region" description="Helical" evidence="5">
    <location>
        <begin position="89"/>
        <end position="108"/>
    </location>
</feature>
<protein>
    <recommendedName>
        <fullName evidence="6">G-protein coupled receptors family 2 profile 2 domain-containing protein</fullName>
    </recommendedName>
</protein>
<dbReference type="InterPro" id="IPR003287">
    <property type="entry name" value="GPCR_2_calcitonin_rcpt_fam"/>
</dbReference>
<evidence type="ECO:0000256" key="5">
    <source>
        <dbReference type="SAM" id="Phobius"/>
    </source>
</evidence>
<gene>
    <name evidence="7" type="ORF">CHARACLAT_028752</name>
</gene>
<evidence type="ECO:0000313" key="8">
    <source>
        <dbReference type="Proteomes" id="UP001352852"/>
    </source>
</evidence>
<evidence type="ECO:0000256" key="1">
    <source>
        <dbReference type="ARBA" id="ARBA00004141"/>
    </source>
</evidence>
<dbReference type="EMBL" id="JAHUTJ010069477">
    <property type="protein sequence ID" value="MED6291944.1"/>
    <property type="molecule type" value="Genomic_DNA"/>
</dbReference>
<feature type="transmembrane region" description="Helical" evidence="5">
    <location>
        <begin position="62"/>
        <end position="82"/>
    </location>
</feature>
<dbReference type="Proteomes" id="UP001352852">
    <property type="component" value="Unassembled WGS sequence"/>
</dbReference>
<name>A0ABU7EZ16_9TELE</name>
<dbReference type="PRINTS" id="PR00249">
    <property type="entry name" value="GPCRSECRETIN"/>
</dbReference>
<dbReference type="PROSITE" id="PS00650">
    <property type="entry name" value="G_PROTEIN_RECEP_F2_2"/>
    <property type="match status" value="1"/>
</dbReference>
<keyword evidence="3 5" id="KW-1133">Transmembrane helix</keyword>
<dbReference type="InterPro" id="IPR017983">
    <property type="entry name" value="GPCR_2_secretin-like_CS"/>
</dbReference>
<dbReference type="Pfam" id="PF00002">
    <property type="entry name" value="7tm_2"/>
    <property type="match status" value="1"/>
</dbReference>
<dbReference type="InterPro" id="IPR000832">
    <property type="entry name" value="GPCR_2_secretin-like"/>
</dbReference>
<comment type="caution">
    <text evidence="7">The sequence shown here is derived from an EMBL/GenBank/DDBJ whole genome shotgun (WGS) entry which is preliminary data.</text>
</comment>
<keyword evidence="8" id="KW-1185">Reference proteome</keyword>
<accession>A0ABU7EZ16</accession>
<dbReference type="PROSITE" id="PS50261">
    <property type="entry name" value="G_PROTEIN_RECEP_F2_4"/>
    <property type="match status" value="1"/>
</dbReference>
<organism evidence="7 8">
    <name type="scientific">Characodon lateralis</name>
    <dbReference type="NCBI Taxonomy" id="208331"/>
    <lineage>
        <taxon>Eukaryota</taxon>
        <taxon>Metazoa</taxon>
        <taxon>Chordata</taxon>
        <taxon>Craniata</taxon>
        <taxon>Vertebrata</taxon>
        <taxon>Euteleostomi</taxon>
        <taxon>Actinopterygii</taxon>
        <taxon>Neopterygii</taxon>
        <taxon>Teleostei</taxon>
        <taxon>Neoteleostei</taxon>
        <taxon>Acanthomorphata</taxon>
        <taxon>Ovalentaria</taxon>
        <taxon>Atherinomorphae</taxon>
        <taxon>Cyprinodontiformes</taxon>
        <taxon>Goodeidae</taxon>
        <taxon>Characodon</taxon>
    </lineage>
</organism>
<comment type="subcellular location">
    <subcellularLocation>
        <location evidence="1">Membrane</location>
        <topology evidence="1">Multi-pass membrane protein</topology>
    </subcellularLocation>
</comment>
<dbReference type="InterPro" id="IPR017981">
    <property type="entry name" value="GPCR_2-like_7TM"/>
</dbReference>
<evidence type="ECO:0000256" key="3">
    <source>
        <dbReference type="ARBA" id="ARBA00022989"/>
    </source>
</evidence>
<dbReference type="Gene3D" id="1.20.1070.10">
    <property type="entry name" value="Rhodopsin 7-helix transmembrane proteins"/>
    <property type="match status" value="1"/>
</dbReference>
<keyword evidence="4 5" id="KW-0472">Membrane</keyword>
<proteinExistence type="predicted"/>